<organism evidence="2 5">
    <name type="scientific">Xanthomonas sontii</name>
    <dbReference type="NCBI Taxonomy" id="2650745"/>
    <lineage>
        <taxon>Bacteria</taxon>
        <taxon>Pseudomonadati</taxon>
        <taxon>Pseudomonadota</taxon>
        <taxon>Gammaproteobacteria</taxon>
        <taxon>Lysobacterales</taxon>
        <taxon>Lysobacteraceae</taxon>
        <taxon>Xanthomonas</taxon>
    </lineage>
</organism>
<keyword evidence="4" id="KW-1185">Reference proteome</keyword>
<keyword evidence="1" id="KW-1133">Transmembrane helix</keyword>
<evidence type="ECO:0000256" key="1">
    <source>
        <dbReference type="SAM" id="Phobius"/>
    </source>
</evidence>
<evidence type="ECO:0000313" key="5">
    <source>
        <dbReference type="Proteomes" id="UP000439314"/>
    </source>
</evidence>
<dbReference type="AlphaFoldDB" id="A0A6N7QBG2"/>
<gene>
    <name evidence="2" type="ORF">GIY21_12920</name>
    <name evidence="3" type="ORF">GIY22_12130</name>
</gene>
<accession>A0A6N7QBG2</accession>
<evidence type="ECO:0000313" key="2">
    <source>
        <dbReference type="EMBL" id="MRH01190.1"/>
    </source>
</evidence>
<keyword evidence="1" id="KW-0812">Transmembrane</keyword>
<reference evidence="3" key="2">
    <citation type="journal article" date="2020" name="Plant Dis.">
        <title>A Grain Rot of Rice in Iran Caused by a Xanthomonas Strain Closely Related to X. sacchari.</title>
        <authorList>
            <person name="Mirghasempour S.A."/>
            <person name="Huang S."/>
            <person name="Studholme D.J."/>
            <person name="Brady C.L."/>
        </authorList>
    </citation>
    <scope>NUCLEOTIDE SEQUENCE</scope>
    <source>
        <strain evidence="3">SAM114</strain>
    </source>
</reference>
<sequence length="91" mass="10573">MLYSNEALFVWLYAAAALVLSLVNRHDFKRSPKKAARYKKLPTRYKFGCWFVVLPLFAGTIFMGWLLIPAIIGYALLEAACVRWYRRAELI</sequence>
<dbReference type="Proteomes" id="UP000437931">
    <property type="component" value="Unassembled WGS sequence"/>
</dbReference>
<dbReference type="Proteomes" id="UP000439314">
    <property type="component" value="Unassembled WGS sequence"/>
</dbReference>
<dbReference type="EMBL" id="WJPM01000009">
    <property type="protein sequence ID" value="MRH75373.1"/>
    <property type="molecule type" value="Genomic_DNA"/>
</dbReference>
<dbReference type="RefSeq" id="WP_153751749.1">
    <property type="nucleotide sequence ID" value="NZ_CP189890.1"/>
</dbReference>
<reference evidence="4 5" key="1">
    <citation type="submission" date="2019-11" db="EMBL/GenBank/DDBJ databases">
        <title>First report of rice panicle blight caused by Xanthomonas sp. in Iran.</title>
        <authorList>
            <person name="Mirghasempour S.A."/>
            <person name="Huang S."/>
            <person name="Brady C.L."/>
            <person name="Studholme D.J."/>
        </authorList>
    </citation>
    <scope>NUCLEOTIDE SEQUENCE [LARGE SCALE GENOMIC DNA]</scope>
    <source>
        <strain evidence="2 5">ASD011</strain>
        <strain evidence="4">SAM114</strain>
    </source>
</reference>
<name>A0A6N7QBG2_9XANT</name>
<keyword evidence="1" id="KW-0472">Membrane</keyword>
<dbReference type="EMBL" id="WJPN01000010">
    <property type="protein sequence ID" value="MRH01190.1"/>
    <property type="molecule type" value="Genomic_DNA"/>
</dbReference>
<comment type="caution">
    <text evidence="2">The sequence shown here is derived from an EMBL/GenBank/DDBJ whole genome shotgun (WGS) entry which is preliminary data.</text>
</comment>
<evidence type="ECO:0000313" key="3">
    <source>
        <dbReference type="EMBL" id="MRH75373.1"/>
    </source>
</evidence>
<proteinExistence type="predicted"/>
<protein>
    <submittedName>
        <fullName evidence="2">Uncharacterized protein</fullName>
    </submittedName>
</protein>
<evidence type="ECO:0000313" key="4">
    <source>
        <dbReference type="Proteomes" id="UP000437931"/>
    </source>
</evidence>
<feature type="transmembrane region" description="Helical" evidence="1">
    <location>
        <begin position="49"/>
        <end position="77"/>
    </location>
</feature>